<dbReference type="GO" id="GO:0000155">
    <property type="term" value="F:phosphorelay sensor kinase activity"/>
    <property type="evidence" value="ECO:0007669"/>
    <property type="project" value="InterPro"/>
</dbReference>
<dbReference type="InterPro" id="IPR036890">
    <property type="entry name" value="HATPase_C_sf"/>
</dbReference>
<dbReference type="EMBL" id="FOYZ01000003">
    <property type="protein sequence ID" value="SFR67124.1"/>
    <property type="molecule type" value="Genomic_DNA"/>
</dbReference>
<dbReference type="STRING" id="37658.SAMN05661086_00833"/>
<keyword evidence="8" id="KW-0472">Membrane</keyword>
<dbReference type="InterPro" id="IPR005467">
    <property type="entry name" value="His_kinase_dom"/>
</dbReference>
<keyword evidence="8" id="KW-0812">Transmembrane</keyword>
<dbReference type="RefSeq" id="WP_242940452.1">
    <property type="nucleotide sequence ID" value="NZ_FOYZ01000003.1"/>
</dbReference>
<dbReference type="PANTHER" id="PTHR45453">
    <property type="entry name" value="PHOSPHATE REGULON SENSOR PROTEIN PHOR"/>
    <property type="match status" value="1"/>
</dbReference>
<proteinExistence type="predicted"/>
<organism evidence="11 12">
    <name type="scientific">Anaeromicropila populeti</name>
    <dbReference type="NCBI Taxonomy" id="37658"/>
    <lineage>
        <taxon>Bacteria</taxon>
        <taxon>Bacillati</taxon>
        <taxon>Bacillota</taxon>
        <taxon>Clostridia</taxon>
        <taxon>Lachnospirales</taxon>
        <taxon>Lachnospiraceae</taxon>
        <taxon>Anaeromicropila</taxon>
    </lineage>
</organism>
<dbReference type="SMART" id="SM00387">
    <property type="entry name" value="HATPase_c"/>
    <property type="match status" value="1"/>
</dbReference>
<evidence type="ECO:0000256" key="8">
    <source>
        <dbReference type="SAM" id="Phobius"/>
    </source>
</evidence>
<dbReference type="Pfam" id="PF02518">
    <property type="entry name" value="HATPase_c"/>
    <property type="match status" value="1"/>
</dbReference>
<dbReference type="InterPro" id="IPR003594">
    <property type="entry name" value="HATPase_dom"/>
</dbReference>
<comment type="catalytic activity">
    <reaction evidence="1">
        <text>ATP + protein L-histidine = ADP + protein N-phospho-L-histidine.</text>
        <dbReference type="EC" id="2.7.13.3"/>
    </reaction>
</comment>
<keyword evidence="8" id="KW-1133">Transmembrane helix</keyword>
<dbReference type="Proteomes" id="UP000199659">
    <property type="component" value="Unassembled WGS sequence"/>
</dbReference>
<dbReference type="GO" id="GO:0016036">
    <property type="term" value="P:cellular response to phosphate starvation"/>
    <property type="evidence" value="ECO:0007669"/>
    <property type="project" value="TreeGrafter"/>
</dbReference>
<dbReference type="SUPFAM" id="SSF158472">
    <property type="entry name" value="HAMP domain-like"/>
    <property type="match status" value="1"/>
</dbReference>
<feature type="domain" description="Histidine kinase" evidence="9">
    <location>
        <begin position="317"/>
        <end position="533"/>
    </location>
</feature>
<dbReference type="CDD" id="cd00082">
    <property type="entry name" value="HisKA"/>
    <property type="match status" value="1"/>
</dbReference>
<dbReference type="GO" id="GO:0005886">
    <property type="term" value="C:plasma membrane"/>
    <property type="evidence" value="ECO:0007669"/>
    <property type="project" value="TreeGrafter"/>
</dbReference>
<dbReference type="FunFam" id="1.10.287.130:FF:000001">
    <property type="entry name" value="Two-component sensor histidine kinase"/>
    <property type="match status" value="1"/>
</dbReference>
<evidence type="ECO:0000256" key="6">
    <source>
        <dbReference type="ARBA" id="ARBA00022777"/>
    </source>
</evidence>
<dbReference type="Gene3D" id="3.30.565.10">
    <property type="entry name" value="Histidine kinase-like ATPase, C-terminal domain"/>
    <property type="match status" value="1"/>
</dbReference>
<evidence type="ECO:0000256" key="4">
    <source>
        <dbReference type="ARBA" id="ARBA00022553"/>
    </source>
</evidence>
<dbReference type="PROSITE" id="PS50885">
    <property type="entry name" value="HAMP"/>
    <property type="match status" value="1"/>
</dbReference>
<dbReference type="GO" id="GO:0004721">
    <property type="term" value="F:phosphoprotein phosphatase activity"/>
    <property type="evidence" value="ECO:0007669"/>
    <property type="project" value="TreeGrafter"/>
</dbReference>
<dbReference type="AlphaFoldDB" id="A0A1I6IKD2"/>
<evidence type="ECO:0000256" key="7">
    <source>
        <dbReference type="ARBA" id="ARBA00023012"/>
    </source>
</evidence>
<evidence type="ECO:0000256" key="2">
    <source>
        <dbReference type="ARBA" id="ARBA00004370"/>
    </source>
</evidence>
<keyword evidence="12" id="KW-1185">Reference proteome</keyword>
<dbReference type="InterPro" id="IPR003661">
    <property type="entry name" value="HisK_dim/P_dom"/>
</dbReference>
<dbReference type="InterPro" id="IPR036097">
    <property type="entry name" value="HisK_dim/P_sf"/>
</dbReference>
<evidence type="ECO:0000259" key="9">
    <source>
        <dbReference type="PROSITE" id="PS50109"/>
    </source>
</evidence>
<dbReference type="SUPFAM" id="SSF55874">
    <property type="entry name" value="ATPase domain of HSP90 chaperone/DNA topoisomerase II/histidine kinase"/>
    <property type="match status" value="1"/>
</dbReference>
<dbReference type="PANTHER" id="PTHR45453:SF3">
    <property type="entry name" value="HISTIDINE KINASE"/>
    <property type="match status" value="1"/>
</dbReference>
<feature type="transmembrane region" description="Helical" evidence="8">
    <location>
        <begin position="20"/>
        <end position="46"/>
    </location>
</feature>
<comment type="subcellular location">
    <subcellularLocation>
        <location evidence="2">Membrane</location>
    </subcellularLocation>
</comment>
<evidence type="ECO:0000313" key="11">
    <source>
        <dbReference type="EMBL" id="SFR67124.1"/>
    </source>
</evidence>
<gene>
    <name evidence="11" type="ORF">SAMN05661086_00833</name>
</gene>
<accession>A0A1I6IKD2</accession>
<dbReference type="Pfam" id="PF00512">
    <property type="entry name" value="HisKA"/>
    <property type="match status" value="1"/>
</dbReference>
<feature type="transmembrane region" description="Helical" evidence="8">
    <location>
        <begin position="215"/>
        <end position="234"/>
    </location>
</feature>
<dbReference type="SUPFAM" id="SSF47384">
    <property type="entry name" value="Homodimeric domain of signal transducing histidine kinase"/>
    <property type="match status" value="1"/>
</dbReference>
<feature type="domain" description="HAMP" evidence="10">
    <location>
        <begin position="236"/>
        <end position="288"/>
    </location>
</feature>
<dbReference type="PROSITE" id="PS50109">
    <property type="entry name" value="HIS_KIN"/>
    <property type="match status" value="1"/>
</dbReference>
<dbReference type="CDD" id="cd06225">
    <property type="entry name" value="HAMP"/>
    <property type="match status" value="1"/>
</dbReference>
<evidence type="ECO:0000256" key="3">
    <source>
        <dbReference type="ARBA" id="ARBA00012438"/>
    </source>
</evidence>
<evidence type="ECO:0000256" key="5">
    <source>
        <dbReference type="ARBA" id="ARBA00022679"/>
    </source>
</evidence>
<evidence type="ECO:0000313" key="12">
    <source>
        <dbReference type="Proteomes" id="UP000199659"/>
    </source>
</evidence>
<dbReference type="Gene3D" id="6.10.340.10">
    <property type="match status" value="1"/>
</dbReference>
<keyword evidence="4" id="KW-0597">Phosphoprotein</keyword>
<dbReference type="EC" id="2.7.13.3" evidence="3"/>
<keyword evidence="5" id="KW-0808">Transferase</keyword>
<dbReference type="Gene3D" id="1.10.287.130">
    <property type="match status" value="1"/>
</dbReference>
<dbReference type="InterPro" id="IPR003660">
    <property type="entry name" value="HAMP_dom"/>
</dbReference>
<reference evidence="11 12" key="1">
    <citation type="submission" date="2016-10" db="EMBL/GenBank/DDBJ databases">
        <authorList>
            <person name="de Groot N.N."/>
        </authorList>
    </citation>
    <scope>NUCLEOTIDE SEQUENCE [LARGE SCALE GENOMIC DNA]</scope>
    <source>
        <strain evidence="11 12">743A</strain>
    </source>
</reference>
<evidence type="ECO:0000259" key="10">
    <source>
        <dbReference type="PROSITE" id="PS50885"/>
    </source>
</evidence>
<keyword evidence="6 11" id="KW-0418">Kinase</keyword>
<dbReference type="InterPro" id="IPR050351">
    <property type="entry name" value="BphY/WalK/GraS-like"/>
</dbReference>
<protein>
    <recommendedName>
        <fullName evidence="3">histidine kinase</fullName>
        <ecNumber evidence="3">2.7.13.3</ecNumber>
    </recommendedName>
</protein>
<dbReference type="SMART" id="SM00304">
    <property type="entry name" value="HAMP"/>
    <property type="match status" value="1"/>
</dbReference>
<evidence type="ECO:0000256" key="1">
    <source>
        <dbReference type="ARBA" id="ARBA00000085"/>
    </source>
</evidence>
<dbReference type="SMART" id="SM00388">
    <property type="entry name" value="HisKA"/>
    <property type="match status" value="1"/>
</dbReference>
<keyword evidence="7" id="KW-0902">Two-component regulatory system</keyword>
<dbReference type="Pfam" id="PF00672">
    <property type="entry name" value="HAMP"/>
    <property type="match status" value="1"/>
</dbReference>
<name>A0A1I6IKD2_9FIRM</name>
<sequence length="535" mass="62229">MDNSKWKERLRNFMVFKDSLRMRLMLTLTAFIALVVFACWIVNIWLLPSYYKASKINSLVDGFNQVNNLLQLADDTENTTVLDDDEISIKVERIEANNNLNLYLIGENLLSFSIQDRFYYIYPFNVLSNTSDRQKQQIYENFIDYWKKHQGFVVRPEQGRDLLEQSENFEIYKRYDERMQSNYIELIGVLDCGNYIYLRANYESMKESIHISNQFLAYIGIIVALISTIIMFFLSKNFTKPILDLSEIAERMVDLDFTAKYEEERNDEIGILGNGINTLSNKLEHTISELKTANNELKTDIERKIQIDEMRKEFLSNVSHELKTPIALIQGYAEGLIENVNDDAESRNFYCEVISDEANKMNKMVKKLLTLNQIEFGNNMAQIEHFDIVQMIKSVIASVGILVQQKGVRLLFEASSPIYVWSDEYMVEEVFTNYISNALNHVDGEKVIHIKLVKKQDTLRVSVFNTGKQIPQEDLEKIWIKFYKVDKARTREYGGNGIGLSIVSAVMKSLNHDFGVINHNNGVEFWFEVDINNKN</sequence>